<dbReference type="Proteomes" id="UP000306585">
    <property type="component" value="Unassembled WGS sequence"/>
</dbReference>
<dbReference type="GO" id="GO:0008829">
    <property type="term" value="F:dCTP deaminase activity"/>
    <property type="evidence" value="ECO:0007669"/>
    <property type="project" value="InterPro"/>
</dbReference>
<dbReference type="RefSeq" id="WP_138239430.1">
    <property type="nucleotide sequence ID" value="NZ_VBRY01000007.1"/>
</dbReference>
<name>A0A5R9GQ38_9PROT</name>
<keyword evidence="2" id="KW-0546">Nucleotide metabolism</keyword>
<feature type="region of interest" description="Disordered" evidence="4">
    <location>
        <begin position="336"/>
        <end position="359"/>
    </location>
</feature>
<dbReference type="AlphaFoldDB" id="A0A5R9GQ38"/>
<dbReference type="EMBL" id="VBRY01000007">
    <property type="protein sequence ID" value="TLS67039.1"/>
    <property type="molecule type" value="Genomic_DNA"/>
</dbReference>
<feature type="coiled-coil region" evidence="3">
    <location>
        <begin position="301"/>
        <end position="335"/>
    </location>
</feature>
<organism evidence="5 6">
    <name type="scientific">Mariprofundus erugo</name>
    <dbReference type="NCBI Taxonomy" id="2528639"/>
    <lineage>
        <taxon>Bacteria</taxon>
        <taxon>Pseudomonadati</taxon>
        <taxon>Pseudomonadota</taxon>
        <taxon>Candidatius Mariprofundia</taxon>
        <taxon>Mariprofundales</taxon>
        <taxon>Mariprofundaceae</taxon>
        <taxon>Mariprofundus</taxon>
    </lineage>
</organism>
<evidence type="ECO:0000256" key="1">
    <source>
        <dbReference type="ARBA" id="ARBA00022801"/>
    </source>
</evidence>
<proteinExistence type="predicted"/>
<dbReference type="InterPro" id="IPR033704">
    <property type="entry name" value="dUTPase_trimeric"/>
</dbReference>
<gene>
    <name evidence="5" type="ORF">FEF65_08815</name>
</gene>
<evidence type="ECO:0000256" key="2">
    <source>
        <dbReference type="ARBA" id="ARBA00023080"/>
    </source>
</evidence>
<dbReference type="GO" id="GO:0006229">
    <property type="term" value="P:dUTP biosynthetic process"/>
    <property type="evidence" value="ECO:0007669"/>
    <property type="project" value="InterPro"/>
</dbReference>
<dbReference type="Gene3D" id="2.70.40.10">
    <property type="match status" value="1"/>
</dbReference>
<keyword evidence="1" id="KW-0378">Hydrolase</keyword>
<dbReference type="SUPFAM" id="SSF51283">
    <property type="entry name" value="dUTPase-like"/>
    <property type="match status" value="1"/>
</dbReference>
<reference evidence="5 6" key="1">
    <citation type="journal article" date="2019" name="Appl. Environ. Microbiol.">
        <title>Environmental Evidence and Genomic Insight of Iron-oxidizing Bacteria Preference Towards More Corrosion Resistant Stainless Steel at Higher Salinities.</title>
        <authorList>
            <person name="Garrison C.E."/>
            <person name="Price K.A."/>
            <person name="Field E.K."/>
        </authorList>
    </citation>
    <scope>NUCLEOTIDE SEQUENCE [LARGE SCALE GENOMIC DNA]</scope>
    <source>
        <strain evidence="5 6">P3</strain>
    </source>
</reference>
<accession>A0A5R9GQ38</accession>
<dbReference type="CDD" id="cd07557">
    <property type="entry name" value="trimeric_dUTPase"/>
    <property type="match status" value="1"/>
</dbReference>
<keyword evidence="6" id="KW-1185">Reference proteome</keyword>
<evidence type="ECO:0000313" key="5">
    <source>
        <dbReference type="EMBL" id="TLS67039.1"/>
    </source>
</evidence>
<evidence type="ECO:0000313" key="6">
    <source>
        <dbReference type="Proteomes" id="UP000306585"/>
    </source>
</evidence>
<protein>
    <recommendedName>
        <fullName evidence="7">dUTPase-like domain-containing protein</fullName>
    </recommendedName>
</protein>
<sequence length="359" mass="40790">MSLVYAKDDTEAEKRFSQYKEIDPFPSIPPSLLNGADIADYVAATGMVHPFYPEKLKSGSYEARIHGTCYCWDEDGKPYEERLEKDSDRFELKPNSLVYVQVEPTFRLPDYMALRFNLKISHVHRGILLGTGPLIDPGFEGKLLIPLHNFSNNSYMLKGLEALIWIEFTKLSPIVRYEGDEVVRGAPTSDALPRRGEYKPFPDDKKGQLPDYYFAKAAEDSLKAKPVFFSSVREIYRDTANKIKGFNETISRYKKIGWGALAAISVTIAAALYSMLTPTWSLINDVYNAQDQKWNKLVEETRFQEAQSNALKAQLEHQQEEIKALKEKIELLSAQQSVHPIKSNQSKTNAPSPKPKQTK</sequence>
<comment type="caution">
    <text evidence="5">The sequence shown here is derived from an EMBL/GenBank/DDBJ whole genome shotgun (WGS) entry which is preliminary data.</text>
</comment>
<evidence type="ECO:0000256" key="3">
    <source>
        <dbReference type="SAM" id="Coils"/>
    </source>
</evidence>
<dbReference type="InterPro" id="IPR036157">
    <property type="entry name" value="dUTPase-like_sf"/>
</dbReference>
<evidence type="ECO:0008006" key="7">
    <source>
        <dbReference type="Google" id="ProtNLM"/>
    </source>
</evidence>
<keyword evidence="3" id="KW-0175">Coiled coil</keyword>
<feature type="compositionally biased region" description="Polar residues" evidence="4">
    <location>
        <begin position="336"/>
        <end position="351"/>
    </location>
</feature>
<evidence type="ECO:0000256" key="4">
    <source>
        <dbReference type="SAM" id="MobiDB-lite"/>
    </source>
</evidence>